<feature type="transmembrane region" description="Helical" evidence="8">
    <location>
        <begin position="387"/>
        <end position="405"/>
    </location>
</feature>
<feature type="transmembrane region" description="Helical" evidence="8">
    <location>
        <begin position="98"/>
        <end position="117"/>
    </location>
</feature>
<dbReference type="Pfam" id="PF07690">
    <property type="entry name" value="MFS_1"/>
    <property type="match status" value="1"/>
</dbReference>
<dbReference type="InterPro" id="IPR050375">
    <property type="entry name" value="MFS_TsgA-like"/>
</dbReference>
<dbReference type="PANTHER" id="PTHR43702">
    <property type="entry name" value="L-FUCOSE-PROTON SYMPORTER"/>
    <property type="match status" value="1"/>
</dbReference>
<dbReference type="EMBL" id="BAABGR010000006">
    <property type="protein sequence ID" value="GAA4512398.1"/>
    <property type="molecule type" value="Genomic_DNA"/>
</dbReference>
<accession>A0ABP8QXB1</accession>
<gene>
    <name evidence="10" type="primary">fucP</name>
    <name evidence="10" type="ORF">GCM10023173_06440</name>
</gene>
<dbReference type="PROSITE" id="PS50850">
    <property type="entry name" value="MFS"/>
    <property type="match status" value="1"/>
</dbReference>
<dbReference type="SUPFAM" id="SSF103473">
    <property type="entry name" value="MFS general substrate transporter"/>
    <property type="match status" value="1"/>
</dbReference>
<dbReference type="NCBIfam" id="TIGR01272">
    <property type="entry name" value="gluP"/>
    <property type="match status" value="1"/>
</dbReference>
<feature type="transmembrane region" description="Helical" evidence="8">
    <location>
        <begin position="7"/>
        <end position="24"/>
    </location>
</feature>
<evidence type="ECO:0000256" key="8">
    <source>
        <dbReference type="SAM" id="Phobius"/>
    </source>
</evidence>
<evidence type="ECO:0000256" key="1">
    <source>
        <dbReference type="ARBA" id="ARBA00003321"/>
    </source>
</evidence>
<dbReference type="NCBIfam" id="TIGR00885">
    <property type="entry name" value="fucP"/>
    <property type="match status" value="1"/>
</dbReference>
<reference evidence="11" key="1">
    <citation type="journal article" date="2019" name="Int. J. Syst. Evol. Microbiol.">
        <title>The Global Catalogue of Microorganisms (GCM) 10K type strain sequencing project: providing services to taxonomists for standard genome sequencing and annotation.</title>
        <authorList>
            <consortium name="The Broad Institute Genomics Platform"/>
            <consortium name="The Broad Institute Genome Sequencing Center for Infectious Disease"/>
            <person name="Wu L."/>
            <person name="Ma J."/>
        </authorList>
    </citation>
    <scope>NUCLEOTIDE SEQUENCE [LARGE SCALE GENOMIC DNA]</scope>
    <source>
        <strain evidence="11">JCM 17858</strain>
    </source>
</reference>
<evidence type="ECO:0000256" key="3">
    <source>
        <dbReference type="ARBA" id="ARBA00009120"/>
    </source>
</evidence>
<feature type="transmembrane region" description="Helical" evidence="8">
    <location>
        <begin position="302"/>
        <end position="320"/>
    </location>
</feature>
<evidence type="ECO:0000256" key="4">
    <source>
        <dbReference type="ARBA" id="ARBA00022475"/>
    </source>
</evidence>
<evidence type="ECO:0000256" key="5">
    <source>
        <dbReference type="ARBA" id="ARBA00022692"/>
    </source>
</evidence>
<comment type="function">
    <text evidence="1">Intake of glucose and galactose.</text>
</comment>
<name>A0ABP8QXB1_9SPHI</name>
<comment type="similarity">
    <text evidence="3">Belongs to the major facilitator superfamily. FHS transporter (TC 2.A.1.7) family.</text>
</comment>
<evidence type="ECO:0000313" key="10">
    <source>
        <dbReference type="EMBL" id="GAA4512398.1"/>
    </source>
</evidence>
<feature type="transmembrane region" description="Helical" evidence="8">
    <location>
        <begin position="71"/>
        <end position="92"/>
    </location>
</feature>
<keyword evidence="7 8" id="KW-0472">Membrane</keyword>
<organism evidence="10 11">
    <name type="scientific">Sphingobacterium thermophilum</name>
    <dbReference type="NCBI Taxonomy" id="768534"/>
    <lineage>
        <taxon>Bacteria</taxon>
        <taxon>Pseudomonadati</taxon>
        <taxon>Bacteroidota</taxon>
        <taxon>Sphingobacteriia</taxon>
        <taxon>Sphingobacteriales</taxon>
        <taxon>Sphingobacteriaceae</taxon>
        <taxon>Sphingobacterium</taxon>
    </lineage>
</organism>
<keyword evidence="11" id="KW-1185">Reference proteome</keyword>
<protein>
    <submittedName>
        <fullName evidence="10">L-fucose:H+ symporter permease</fullName>
    </submittedName>
</protein>
<evidence type="ECO:0000259" key="9">
    <source>
        <dbReference type="PROSITE" id="PS50850"/>
    </source>
</evidence>
<dbReference type="Proteomes" id="UP001500394">
    <property type="component" value="Unassembled WGS sequence"/>
</dbReference>
<feature type="transmembrane region" description="Helical" evidence="8">
    <location>
        <begin position="326"/>
        <end position="346"/>
    </location>
</feature>
<evidence type="ECO:0000256" key="6">
    <source>
        <dbReference type="ARBA" id="ARBA00022989"/>
    </source>
</evidence>
<dbReference type="CDD" id="cd17394">
    <property type="entry name" value="MFS_FucP_like"/>
    <property type="match status" value="1"/>
</dbReference>
<feature type="transmembrane region" description="Helical" evidence="8">
    <location>
        <begin position="192"/>
        <end position="210"/>
    </location>
</feature>
<comment type="subcellular location">
    <subcellularLocation>
        <location evidence="2">Cell inner membrane</location>
        <topology evidence="2">Multi-pass membrane protein</topology>
    </subcellularLocation>
</comment>
<keyword evidence="6 8" id="KW-1133">Transmembrane helix</keyword>
<dbReference type="InterPro" id="IPR036259">
    <property type="entry name" value="MFS_trans_sf"/>
</dbReference>
<dbReference type="PANTHER" id="PTHR43702:SF11">
    <property type="entry name" value="L-FUCOSE-PROTON SYMPORTER"/>
    <property type="match status" value="1"/>
</dbReference>
<dbReference type="Gene3D" id="1.20.1250.20">
    <property type="entry name" value="MFS general substrate transporter like domains"/>
    <property type="match status" value="2"/>
</dbReference>
<feature type="transmembrane region" description="Helical" evidence="8">
    <location>
        <begin position="238"/>
        <end position="260"/>
    </location>
</feature>
<dbReference type="InterPro" id="IPR005964">
    <property type="entry name" value="Glc/Gal_transptr_bac"/>
</dbReference>
<dbReference type="InterPro" id="IPR011701">
    <property type="entry name" value="MFS"/>
</dbReference>
<evidence type="ECO:0000256" key="2">
    <source>
        <dbReference type="ARBA" id="ARBA00004429"/>
    </source>
</evidence>
<proteinExistence type="inferred from homology"/>
<keyword evidence="5 8" id="KW-0812">Transmembrane</keyword>
<evidence type="ECO:0000256" key="7">
    <source>
        <dbReference type="ARBA" id="ARBA00023136"/>
    </source>
</evidence>
<comment type="caution">
    <text evidence="10">The sequence shown here is derived from an EMBL/GenBank/DDBJ whole genome shotgun (WGS) entry which is preliminary data.</text>
</comment>
<dbReference type="RefSeq" id="WP_345064623.1">
    <property type="nucleotide sequence ID" value="NZ_BAABGR010000006.1"/>
</dbReference>
<feature type="transmembrane region" description="Helical" evidence="8">
    <location>
        <begin position="44"/>
        <end position="64"/>
    </location>
</feature>
<feature type="transmembrane region" description="Helical" evidence="8">
    <location>
        <begin position="358"/>
        <end position="375"/>
    </location>
</feature>
<dbReference type="InterPro" id="IPR020846">
    <property type="entry name" value="MFS_dom"/>
</dbReference>
<feature type="domain" description="Major facilitator superfamily (MFS) profile" evidence="9">
    <location>
        <begin position="10"/>
        <end position="408"/>
    </location>
</feature>
<keyword evidence="4" id="KW-1003">Cell membrane</keyword>
<feature type="transmembrane region" description="Helical" evidence="8">
    <location>
        <begin position="272"/>
        <end position="290"/>
    </location>
</feature>
<evidence type="ECO:0000313" key="11">
    <source>
        <dbReference type="Proteomes" id="UP001500394"/>
    </source>
</evidence>
<sequence length="418" mass="46021">MSKQKSYTFAIILITSLFFFWGFIHNLDPILIKHLRSVFSLAHVQASLVDSSVFIAYFLMAIPAGMIMKRYGYKSAILVGLLLFALGCFLFIPAANGLSYMFFLTALFVLSCGLTILETAANPYITVLGDPSRAALRLNFAQSFNGLAASLAPIVGGKFILAEEPKSQEELMALGDAAKLAYIQSETSLVKGPYLVLGAVILLVAILFFFTKLPDIRDEEEVVGKNLFSSLKHKNVRWGVVAQFFYVGAQIYVFSFLLVFAEDALDMPGQQAKYYGALAGLLFMIGRFVGTFFMRFVEAYKLLMLYSIFAALLTLIVIFGSGMATLYALVGTTFFMSIMFPTIFAIGIRDTGSDTKSASSFIIMSIVGGAIIPPLSSSITDMTHNIHSSYVIVLLCFLVVMFFAWNTRPVESLENHSL</sequence>
<dbReference type="InterPro" id="IPR005275">
    <property type="entry name" value="Lfuc_symporter_FucP"/>
</dbReference>